<dbReference type="PANTHER" id="PTHR46319:SF3">
    <property type="entry name" value="ZINC FINGER FYVE DOMAIN-CONTAINING PROTEIN"/>
    <property type="match status" value="1"/>
</dbReference>
<name>A0A0B6YFA3_9EUPU</name>
<dbReference type="PANTHER" id="PTHR46319">
    <property type="entry name" value="ZINC FINGER FYVE DOMAIN-CONTAINING PROTEIN"/>
    <property type="match status" value="1"/>
</dbReference>
<dbReference type="InterPro" id="IPR017455">
    <property type="entry name" value="Znf_FYVE-rel"/>
</dbReference>
<dbReference type="InterPro" id="IPR000306">
    <property type="entry name" value="Znf_FYVE"/>
</dbReference>
<accession>A0A0B6YFA3</accession>
<feature type="non-terminal residue" evidence="7">
    <location>
        <position position="1"/>
    </location>
</feature>
<evidence type="ECO:0000256" key="2">
    <source>
        <dbReference type="ARBA" id="ARBA00022771"/>
    </source>
</evidence>
<dbReference type="GO" id="GO:0031901">
    <property type="term" value="C:early endosome membrane"/>
    <property type="evidence" value="ECO:0007669"/>
    <property type="project" value="TreeGrafter"/>
</dbReference>
<reference evidence="7" key="1">
    <citation type="submission" date="2014-12" db="EMBL/GenBank/DDBJ databases">
        <title>Insight into the proteome of Arion vulgaris.</title>
        <authorList>
            <person name="Aradska J."/>
            <person name="Bulat T."/>
            <person name="Smidak R."/>
            <person name="Sarate P."/>
            <person name="Gangsoo J."/>
            <person name="Sialana F."/>
            <person name="Bilban M."/>
            <person name="Lubec G."/>
        </authorList>
    </citation>
    <scope>NUCLEOTIDE SEQUENCE</scope>
    <source>
        <tissue evidence="7">Skin</tissue>
    </source>
</reference>
<evidence type="ECO:0000256" key="3">
    <source>
        <dbReference type="ARBA" id="ARBA00022833"/>
    </source>
</evidence>
<keyword evidence="2 4" id="KW-0863">Zinc-finger</keyword>
<feature type="domain" description="FYVE-type" evidence="6">
    <location>
        <begin position="1"/>
        <end position="43"/>
    </location>
</feature>
<dbReference type="SUPFAM" id="SSF57903">
    <property type="entry name" value="FYVE/PHD zinc finger"/>
    <property type="match status" value="1"/>
</dbReference>
<evidence type="ECO:0000256" key="5">
    <source>
        <dbReference type="SAM" id="MobiDB-lite"/>
    </source>
</evidence>
<evidence type="ECO:0000256" key="4">
    <source>
        <dbReference type="PROSITE-ProRule" id="PRU00091"/>
    </source>
</evidence>
<evidence type="ECO:0000256" key="1">
    <source>
        <dbReference type="ARBA" id="ARBA00022723"/>
    </source>
</evidence>
<protein>
    <recommendedName>
        <fullName evidence="6">FYVE-type domain-containing protein</fullName>
    </recommendedName>
</protein>
<dbReference type="PROSITE" id="PS50178">
    <property type="entry name" value="ZF_FYVE"/>
    <property type="match status" value="1"/>
</dbReference>
<dbReference type="Gene3D" id="3.30.40.10">
    <property type="entry name" value="Zinc/RING finger domain, C3HC4 (zinc finger)"/>
    <property type="match status" value="1"/>
</dbReference>
<feature type="non-terminal residue" evidence="7">
    <location>
        <position position="73"/>
    </location>
</feature>
<keyword evidence="1" id="KW-0479">Metal-binding</keyword>
<gene>
    <name evidence="7" type="primary">ORF23812</name>
</gene>
<evidence type="ECO:0000259" key="6">
    <source>
        <dbReference type="PROSITE" id="PS50178"/>
    </source>
</evidence>
<sequence length="73" mass="8211">KRRHHCRACGKVLCSVCCSQKAYLPYMENKEARVCLECHNELNNGSQRRSGEPKQVMFSDGIRPGGDLTELDG</sequence>
<dbReference type="InterPro" id="IPR011011">
    <property type="entry name" value="Znf_FYVE_PHD"/>
</dbReference>
<dbReference type="Pfam" id="PF01363">
    <property type="entry name" value="FYVE"/>
    <property type="match status" value="1"/>
</dbReference>
<dbReference type="InterPro" id="IPR013083">
    <property type="entry name" value="Znf_RING/FYVE/PHD"/>
</dbReference>
<dbReference type="EMBL" id="HACG01007999">
    <property type="protein sequence ID" value="CEK54864.1"/>
    <property type="molecule type" value="Transcribed_RNA"/>
</dbReference>
<organism evidence="7">
    <name type="scientific">Arion vulgaris</name>
    <dbReference type="NCBI Taxonomy" id="1028688"/>
    <lineage>
        <taxon>Eukaryota</taxon>
        <taxon>Metazoa</taxon>
        <taxon>Spiralia</taxon>
        <taxon>Lophotrochozoa</taxon>
        <taxon>Mollusca</taxon>
        <taxon>Gastropoda</taxon>
        <taxon>Heterobranchia</taxon>
        <taxon>Euthyneura</taxon>
        <taxon>Panpulmonata</taxon>
        <taxon>Eupulmonata</taxon>
        <taxon>Stylommatophora</taxon>
        <taxon>Helicina</taxon>
        <taxon>Arionoidea</taxon>
        <taxon>Arionidae</taxon>
        <taxon>Arion</taxon>
    </lineage>
</organism>
<dbReference type="SMART" id="SM00064">
    <property type="entry name" value="FYVE"/>
    <property type="match status" value="1"/>
</dbReference>
<dbReference type="GO" id="GO:0008270">
    <property type="term" value="F:zinc ion binding"/>
    <property type="evidence" value="ECO:0007669"/>
    <property type="project" value="UniProtKB-KW"/>
</dbReference>
<dbReference type="GO" id="GO:0016197">
    <property type="term" value="P:endosomal transport"/>
    <property type="evidence" value="ECO:0007669"/>
    <property type="project" value="TreeGrafter"/>
</dbReference>
<dbReference type="AlphaFoldDB" id="A0A0B6YFA3"/>
<keyword evidence="3" id="KW-0862">Zinc</keyword>
<evidence type="ECO:0000313" key="7">
    <source>
        <dbReference type="EMBL" id="CEK54864.1"/>
    </source>
</evidence>
<proteinExistence type="predicted"/>
<feature type="region of interest" description="Disordered" evidence="5">
    <location>
        <begin position="45"/>
        <end position="73"/>
    </location>
</feature>